<gene>
    <name evidence="2" type="ORF">KBTEX_01858</name>
</gene>
<feature type="transmembrane region" description="Helical" evidence="1">
    <location>
        <begin position="66"/>
        <end position="86"/>
    </location>
</feature>
<dbReference type="EMBL" id="MN079103">
    <property type="protein sequence ID" value="QEA05535.1"/>
    <property type="molecule type" value="Genomic_DNA"/>
</dbReference>
<keyword evidence="1" id="KW-0812">Transmembrane</keyword>
<reference evidence="2" key="1">
    <citation type="submission" date="2019-06" db="EMBL/GenBank/DDBJ databases">
        <authorList>
            <person name="Murdoch R.W."/>
            <person name="Fathepure B."/>
        </authorList>
    </citation>
    <scope>NUCLEOTIDE SEQUENCE</scope>
</reference>
<organism evidence="2">
    <name type="scientific">uncultured organism</name>
    <dbReference type="NCBI Taxonomy" id="155900"/>
    <lineage>
        <taxon>unclassified sequences</taxon>
        <taxon>environmental samples</taxon>
    </lineage>
</organism>
<proteinExistence type="predicted"/>
<sequence>MNGTDLLALRRRLAAGTLLAAVLVAPVMGFTAGTLPGDFLAGVWVGTLAAFIMLAGPLALPDSPALSRAVVTVPTLAVGGVALWLLRGARPEHAEGALAPLLVFGLGAVLAHASWSIQINRAARRHGG</sequence>
<name>A0A5B8RFC4_9ZZZZ</name>
<evidence type="ECO:0000313" key="2">
    <source>
        <dbReference type="EMBL" id="QEA05535.1"/>
    </source>
</evidence>
<accession>A0A5B8RFC4</accession>
<dbReference type="AlphaFoldDB" id="A0A5B8RFC4"/>
<evidence type="ECO:0000256" key="1">
    <source>
        <dbReference type="SAM" id="Phobius"/>
    </source>
</evidence>
<keyword evidence="1" id="KW-0472">Membrane</keyword>
<protein>
    <submittedName>
        <fullName evidence="2">Uncharacterized protein</fullName>
    </submittedName>
</protein>
<keyword evidence="1" id="KW-1133">Transmembrane helix</keyword>
<feature type="transmembrane region" description="Helical" evidence="1">
    <location>
        <begin position="98"/>
        <end position="117"/>
    </location>
</feature>
<feature type="transmembrane region" description="Helical" evidence="1">
    <location>
        <begin position="39"/>
        <end position="59"/>
    </location>
</feature>